<dbReference type="PRINTS" id="PR00033">
    <property type="entry name" value="HTHASNC"/>
</dbReference>
<comment type="caution">
    <text evidence="5">The sequence shown here is derived from an EMBL/GenBank/DDBJ whole genome shotgun (WGS) entry which is preliminary data.</text>
</comment>
<dbReference type="EMBL" id="LNQE01000436">
    <property type="protein sequence ID" value="KUG26574.1"/>
    <property type="molecule type" value="Genomic_DNA"/>
</dbReference>
<dbReference type="AlphaFoldDB" id="A0A0W8G0V6"/>
<proteinExistence type="predicted"/>
<dbReference type="Pfam" id="PF13412">
    <property type="entry name" value="HTH_24"/>
    <property type="match status" value="1"/>
</dbReference>
<dbReference type="GO" id="GO:0043565">
    <property type="term" value="F:sequence-specific DNA binding"/>
    <property type="evidence" value="ECO:0007669"/>
    <property type="project" value="InterPro"/>
</dbReference>
<evidence type="ECO:0000259" key="4">
    <source>
        <dbReference type="PROSITE" id="PS50956"/>
    </source>
</evidence>
<organism evidence="5">
    <name type="scientific">hydrocarbon metagenome</name>
    <dbReference type="NCBI Taxonomy" id="938273"/>
    <lineage>
        <taxon>unclassified sequences</taxon>
        <taxon>metagenomes</taxon>
        <taxon>ecological metagenomes</taxon>
    </lineage>
</organism>
<dbReference type="InterPro" id="IPR011991">
    <property type="entry name" value="ArsR-like_HTH"/>
</dbReference>
<dbReference type="PANTHER" id="PTHR30154:SF34">
    <property type="entry name" value="TRANSCRIPTIONAL REGULATOR AZLB"/>
    <property type="match status" value="1"/>
</dbReference>
<name>A0A0W8G0V6_9ZZZZ</name>
<evidence type="ECO:0000313" key="5">
    <source>
        <dbReference type="EMBL" id="KUG26574.1"/>
    </source>
</evidence>
<dbReference type="Gene3D" id="3.30.70.920">
    <property type="match status" value="1"/>
</dbReference>
<dbReference type="Gene3D" id="1.10.10.10">
    <property type="entry name" value="Winged helix-like DNA-binding domain superfamily/Winged helix DNA-binding domain"/>
    <property type="match status" value="1"/>
</dbReference>
<dbReference type="PANTHER" id="PTHR30154">
    <property type="entry name" value="LEUCINE-RESPONSIVE REGULATORY PROTEIN"/>
    <property type="match status" value="1"/>
</dbReference>
<sequence>MLDAIDIKILDRLQENARTKRNALAEEVGLSLPSLSDRLKKLEDNGIIEGYFTKVNRKVFGYDLMAFILVVMDSSKNYEKLSEKVLKTPEILECHSILGEGSHILKALVKDTEALEKLLSQIQSWPGVTRTITSFVLSTIKETTKIKI</sequence>
<protein>
    <submittedName>
        <fullName evidence="5">Transcriptional regulator, asnc family</fullName>
    </submittedName>
</protein>
<keyword evidence="3" id="KW-0804">Transcription</keyword>
<keyword evidence="1" id="KW-0805">Transcription regulation</keyword>
<dbReference type="GO" id="GO:0005829">
    <property type="term" value="C:cytosol"/>
    <property type="evidence" value="ECO:0007669"/>
    <property type="project" value="TreeGrafter"/>
</dbReference>
<dbReference type="GO" id="GO:0043200">
    <property type="term" value="P:response to amino acid"/>
    <property type="evidence" value="ECO:0007669"/>
    <property type="project" value="TreeGrafter"/>
</dbReference>
<dbReference type="Pfam" id="PF01037">
    <property type="entry name" value="AsnC_trans_reg"/>
    <property type="match status" value="1"/>
</dbReference>
<feature type="domain" description="HTH asnC-type" evidence="4">
    <location>
        <begin position="2"/>
        <end position="63"/>
    </location>
</feature>
<gene>
    <name evidence="5" type="ORF">ASZ90_003576</name>
</gene>
<dbReference type="SUPFAM" id="SSF54909">
    <property type="entry name" value="Dimeric alpha+beta barrel"/>
    <property type="match status" value="1"/>
</dbReference>
<dbReference type="InterPro" id="IPR036390">
    <property type="entry name" value="WH_DNA-bd_sf"/>
</dbReference>
<keyword evidence="2" id="KW-0238">DNA-binding</keyword>
<dbReference type="InterPro" id="IPR019887">
    <property type="entry name" value="Tscrpt_reg_AsnC/Lrp_C"/>
</dbReference>
<evidence type="ECO:0000256" key="1">
    <source>
        <dbReference type="ARBA" id="ARBA00023015"/>
    </source>
</evidence>
<accession>A0A0W8G0V6</accession>
<dbReference type="SMART" id="SM00344">
    <property type="entry name" value="HTH_ASNC"/>
    <property type="match status" value="1"/>
</dbReference>
<dbReference type="InterPro" id="IPR011008">
    <property type="entry name" value="Dimeric_a/b-barrel"/>
</dbReference>
<evidence type="ECO:0000256" key="3">
    <source>
        <dbReference type="ARBA" id="ARBA00023163"/>
    </source>
</evidence>
<dbReference type="SUPFAM" id="SSF46785">
    <property type="entry name" value="Winged helix' DNA-binding domain"/>
    <property type="match status" value="1"/>
</dbReference>
<evidence type="ECO:0000256" key="2">
    <source>
        <dbReference type="ARBA" id="ARBA00023125"/>
    </source>
</evidence>
<reference evidence="5" key="1">
    <citation type="journal article" date="2015" name="Proc. Natl. Acad. Sci. U.S.A.">
        <title>Networks of energetic and metabolic interactions define dynamics in microbial communities.</title>
        <authorList>
            <person name="Embree M."/>
            <person name="Liu J.K."/>
            <person name="Al-Bassam M.M."/>
            <person name="Zengler K."/>
        </authorList>
    </citation>
    <scope>NUCLEOTIDE SEQUENCE</scope>
</reference>
<dbReference type="InterPro" id="IPR019888">
    <property type="entry name" value="Tscrpt_reg_AsnC-like"/>
</dbReference>
<dbReference type="CDD" id="cd00090">
    <property type="entry name" value="HTH_ARSR"/>
    <property type="match status" value="1"/>
</dbReference>
<dbReference type="InterPro" id="IPR036388">
    <property type="entry name" value="WH-like_DNA-bd_sf"/>
</dbReference>
<dbReference type="InterPro" id="IPR000485">
    <property type="entry name" value="AsnC-type_HTH_dom"/>
</dbReference>
<dbReference type="PROSITE" id="PS50956">
    <property type="entry name" value="HTH_ASNC_2"/>
    <property type="match status" value="1"/>
</dbReference>